<dbReference type="EMBL" id="JAPHEH010000001">
    <property type="protein sequence ID" value="MDG4476454.1"/>
    <property type="molecule type" value="Genomic_DNA"/>
</dbReference>
<reference evidence="2" key="2">
    <citation type="submission" date="2022-10" db="EMBL/GenBank/DDBJ databases">
        <authorList>
            <person name="Aronson H.S."/>
        </authorList>
    </citation>
    <scope>NUCLEOTIDE SEQUENCE</scope>
    <source>
        <strain evidence="2">RS19-109</strain>
    </source>
</reference>
<gene>
    <name evidence="2" type="ORF">OLX77_09840</name>
</gene>
<dbReference type="PROSITE" id="PS00409">
    <property type="entry name" value="PROKAR_NTER_METHYL"/>
    <property type="match status" value="1"/>
</dbReference>
<comment type="caution">
    <text evidence="2">The sequence shown here is derived from an EMBL/GenBank/DDBJ whole genome shotgun (WGS) entry which is preliminary data.</text>
</comment>
<dbReference type="NCBIfam" id="TIGR02532">
    <property type="entry name" value="IV_pilin_GFxxxE"/>
    <property type="match status" value="1"/>
</dbReference>
<accession>A0A9X4RM59</accession>
<dbReference type="InterPro" id="IPR045584">
    <property type="entry name" value="Pilin-like"/>
</dbReference>
<name>A0A9X4RM59_9BACT</name>
<dbReference type="RefSeq" id="WP_307633422.1">
    <property type="nucleotide sequence ID" value="NZ_JAPHEH010000001.1"/>
</dbReference>
<evidence type="ECO:0000313" key="3">
    <source>
        <dbReference type="Proteomes" id="UP001154240"/>
    </source>
</evidence>
<dbReference type="InterPro" id="IPR012902">
    <property type="entry name" value="N_methyl_site"/>
</dbReference>
<dbReference type="Gene3D" id="3.30.700.10">
    <property type="entry name" value="Glycoprotein, Type 4 Pilin"/>
    <property type="match status" value="1"/>
</dbReference>
<dbReference type="Proteomes" id="UP001154240">
    <property type="component" value="Unassembled WGS sequence"/>
</dbReference>
<keyword evidence="3" id="KW-1185">Reference proteome</keyword>
<keyword evidence="1" id="KW-0812">Transmembrane</keyword>
<sequence length="198" mass="21580">MLRLNNKGFTLIELIIVIILLGLISATAIPYYLNIQKEAKIAVVKGKLAAIRGGLELAHAKILASGVNTGPTGDNPDWPTLEELQFNELRLSTRPASLIGLRIVRSDFYSTEQNKALPLCNLPDQPPGIYASPSGVSEKSMTDALANPRLADESAGWAYYPGNARDANGRGVDAIFYVNDDRQLTDNVDSADRRPSEW</sequence>
<evidence type="ECO:0000313" key="2">
    <source>
        <dbReference type="EMBL" id="MDG4476454.1"/>
    </source>
</evidence>
<dbReference type="SUPFAM" id="SSF54523">
    <property type="entry name" value="Pili subunits"/>
    <property type="match status" value="1"/>
</dbReference>
<proteinExistence type="predicted"/>
<keyword evidence="1" id="KW-1133">Transmembrane helix</keyword>
<evidence type="ECO:0000256" key="1">
    <source>
        <dbReference type="SAM" id="Phobius"/>
    </source>
</evidence>
<protein>
    <submittedName>
        <fullName evidence="2">Prepilin-type N-terminal cleavage/methylation domain-containing protein</fullName>
    </submittedName>
</protein>
<dbReference type="AlphaFoldDB" id="A0A9X4RM59"/>
<reference evidence="2" key="1">
    <citation type="journal article" date="2022" name="bioRxiv">
        <title>Thiovibrio frasassiensisgen. nov., sp. nov., an autotrophic, elemental sulfur disproportionating bacterium isolated from sulfidic karst sediment, and proposal of Thiovibrionaceae fam. nov.</title>
        <authorList>
            <person name="Aronson H."/>
            <person name="Thomas C."/>
            <person name="Bhattacharyya M."/>
            <person name="Eckstein S."/>
            <person name="Jensen S."/>
            <person name="Barco R."/>
            <person name="Macalady J."/>
            <person name="Amend J."/>
        </authorList>
    </citation>
    <scope>NUCLEOTIDE SEQUENCE</scope>
    <source>
        <strain evidence="2">RS19-109</strain>
    </source>
</reference>
<feature type="transmembrane region" description="Helical" evidence="1">
    <location>
        <begin position="12"/>
        <end position="33"/>
    </location>
</feature>
<dbReference type="Pfam" id="PF07963">
    <property type="entry name" value="N_methyl"/>
    <property type="match status" value="1"/>
</dbReference>
<organism evidence="2 3">
    <name type="scientific">Thiovibrio frasassiensis</name>
    <dbReference type="NCBI Taxonomy" id="2984131"/>
    <lineage>
        <taxon>Bacteria</taxon>
        <taxon>Pseudomonadati</taxon>
        <taxon>Thermodesulfobacteriota</taxon>
        <taxon>Desulfobulbia</taxon>
        <taxon>Desulfobulbales</taxon>
        <taxon>Thiovibrionaceae</taxon>
        <taxon>Thiovibrio</taxon>
    </lineage>
</organism>
<keyword evidence="1" id="KW-0472">Membrane</keyword>